<keyword evidence="3" id="KW-1133">Transmembrane helix</keyword>
<evidence type="ECO:0000313" key="7">
    <source>
        <dbReference type="Proteomes" id="UP000728185"/>
    </source>
</evidence>
<feature type="chain" id="PRO_5034980746" evidence="5">
    <location>
        <begin position="20"/>
        <end position="284"/>
    </location>
</feature>
<protein>
    <submittedName>
        <fullName evidence="6">Uncharacterized protein</fullName>
    </submittedName>
</protein>
<dbReference type="Gene3D" id="1.10.1450.10">
    <property type="entry name" value="Tetraspanin"/>
    <property type="match status" value="1"/>
</dbReference>
<organism evidence="6 7">
    <name type="scientific">Fasciolopsis buskii</name>
    <dbReference type="NCBI Taxonomy" id="27845"/>
    <lineage>
        <taxon>Eukaryota</taxon>
        <taxon>Metazoa</taxon>
        <taxon>Spiralia</taxon>
        <taxon>Lophotrochozoa</taxon>
        <taxon>Platyhelminthes</taxon>
        <taxon>Trematoda</taxon>
        <taxon>Digenea</taxon>
        <taxon>Plagiorchiida</taxon>
        <taxon>Echinostomata</taxon>
        <taxon>Echinostomatoidea</taxon>
        <taxon>Fasciolidae</taxon>
        <taxon>Fasciolopsis</taxon>
    </lineage>
</organism>
<dbReference type="SUPFAM" id="SSF48652">
    <property type="entry name" value="Tetraspanin"/>
    <property type="match status" value="1"/>
</dbReference>
<evidence type="ECO:0000256" key="1">
    <source>
        <dbReference type="ARBA" id="ARBA00004141"/>
    </source>
</evidence>
<evidence type="ECO:0000256" key="5">
    <source>
        <dbReference type="SAM" id="SignalP"/>
    </source>
</evidence>
<dbReference type="Proteomes" id="UP000728185">
    <property type="component" value="Unassembled WGS sequence"/>
</dbReference>
<name>A0A8E0S6E8_9TREM</name>
<dbReference type="InterPro" id="IPR018499">
    <property type="entry name" value="Tetraspanin/Peripherin"/>
</dbReference>
<sequence>MIPPLKFGVLFRFVPLKLAMAPLDSITFFVTQFRSQLTAAGNSVAAGVLLFSDLESVLGQVSNDVAAQYKKPTVDFNSKETKDTYYQLLNPMVHVIFWHQIAILANQLLVTISWSSNSKFLMHSSMFLMAVLTTCEIILATSWTEEARREEYYEVLMILRSLVPQFRGADSVNLPTLLINYIQANFHCCGVFSFTEWYDPSLNWTRTIQYGSYDYELNLPISCCPDISAEVVPSCALPCANDLPWEMSCSEYFSDKPLFRITWIPESSYAKVYLILHVSRSKHA</sequence>
<keyword evidence="2" id="KW-0812">Transmembrane</keyword>
<evidence type="ECO:0000313" key="6">
    <source>
        <dbReference type="EMBL" id="KAA0199255.1"/>
    </source>
</evidence>
<keyword evidence="7" id="KW-1185">Reference proteome</keyword>
<dbReference type="OrthoDB" id="6262661at2759"/>
<reference evidence="6" key="1">
    <citation type="submission" date="2019-05" db="EMBL/GenBank/DDBJ databases">
        <title>Annotation for the trematode Fasciolopsis buski.</title>
        <authorList>
            <person name="Choi Y.-J."/>
        </authorList>
    </citation>
    <scope>NUCLEOTIDE SEQUENCE</scope>
    <source>
        <strain evidence="6">HT</strain>
        <tissue evidence="6">Whole worm</tissue>
    </source>
</reference>
<evidence type="ECO:0000256" key="3">
    <source>
        <dbReference type="ARBA" id="ARBA00022989"/>
    </source>
</evidence>
<keyword evidence="4" id="KW-0472">Membrane</keyword>
<dbReference type="GO" id="GO:0016020">
    <property type="term" value="C:membrane"/>
    <property type="evidence" value="ECO:0007669"/>
    <property type="project" value="UniProtKB-SubCell"/>
</dbReference>
<evidence type="ECO:0000256" key="4">
    <source>
        <dbReference type="ARBA" id="ARBA00023136"/>
    </source>
</evidence>
<keyword evidence="5" id="KW-0732">Signal</keyword>
<dbReference type="AlphaFoldDB" id="A0A8E0S6E8"/>
<accession>A0A8E0S6E8</accession>
<dbReference type="InterPro" id="IPR008952">
    <property type="entry name" value="Tetraspanin_EC2_sf"/>
</dbReference>
<comment type="subcellular location">
    <subcellularLocation>
        <location evidence="1">Membrane</location>
        <topology evidence="1">Multi-pass membrane protein</topology>
    </subcellularLocation>
</comment>
<proteinExistence type="predicted"/>
<feature type="signal peptide" evidence="5">
    <location>
        <begin position="1"/>
        <end position="19"/>
    </location>
</feature>
<evidence type="ECO:0000256" key="2">
    <source>
        <dbReference type="ARBA" id="ARBA00022692"/>
    </source>
</evidence>
<gene>
    <name evidence="6" type="ORF">FBUS_05149</name>
</gene>
<dbReference type="EMBL" id="LUCM01001234">
    <property type="protein sequence ID" value="KAA0199255.1"/>
    <property type="molecule type" value="Genomic_DNA"/>
</dbReference>
<comment type="caution">
    <text evidence="6">The sequence shown here is derived from an EMBL/GenBank/DDBJ whole genome shotgun (WGS) entry which is preliminary data.</text>
</comment>
<dbReference type="Pfam" id="PF00335">
    <property type="entry name" value="Tetraspanin"/>
    <property type="match status" value="1"/>
</dbReference>